<keyword evidence="1 4" id="KW-0808">Transferase</keyword>
<dbReference type="InterPro" id="IPR000182">
    <property type="entry name" value="GNAT_dom"/>
</dbReference>
<dbReference type="PANTHER" id="PTHR43877">
    <property type="entry name" value="AMINOALKYLPHOSPHONATE N-ACETYLTRANSFERASE-RELATED-RELATED"/>
    <property type="match status" value="1"/>
</dbReference>
<keyword evidence="2" id="KW-0012">Acyltransferase</keyword>
<organism evidence="4 5">
    <name type="scientific">Cellulomonas xylanilytica</name>
    <dbReference type="NCBI Taxonomy" id="233583"/>
    <lineage>
        <taxon>Bacteria</taxon>
        <taxon>Bacillati</taxon>
        <taxon>Actinomycetota</taxon>
        <taxon>Actinomycetes</taxon>
        <taxon>Micrococcales</taxon>
        <taxon>Cellulomonadaceae</taxon>
        <taxon>Cellulomonas</taxon>
    </lineage>
</organism>
<evidence type="ECO:0000259" key="3">
    <source>
        <dbReference type="PROSITE" id="PS51186"/>
    </source>
</evidence>
<reference evidence="4 5" key="1">
    <citation type="submission" date="2019-07" db="EMBL/GenBank/DDBJ databases">
        <title>Whole genome shotgun sequence of Cellulomonas xylanilytica NBRC 101102.</title>
        <authorList>
            <person name="Hosoyama A."/>
            <person name="Uohara A."/>
            <person name="Ohji S."/>
            <person name="Ichikawa N."/>
        </authorList>
    </citation>
    <scope>NUCLEOTIDE SEQUENCE [LARGE SCALE GENOMIC DNA]</scope>
    <source>
        <strain evidence="4 5">NBRC 101102</strain>
    </source>
</reference>
<dbReference type="Pfam" id="PF00583">
    <property type="entry name" value="Acetyltransf_1"/>
    <property type="match status" value="1"/>
</dbReference>
<protein>
    <submittedName>
        <fullName evidence="4">N-acetyltransferase</fullName>
    </submittedName>
</protein>
<keyword evidence="5" id="KW-1185">Reference proteome</keyword>
<dbReference type="GO" id="GO:0016747">
    <property type="term" value="F:acyltransferase activity, transferring groups other than amino-acyl groups"/>
    <property type="evidence" value="ECO:0007669"/>
    <property type="project" value="InterPro"/>
</dbReference>
<sequence length="174" mass="19716">MVEQLDEVTIRIATEGDAAGIARVHVRSWQEAYAGIVPDVYLASLDADERTAQWRRYLREGPGEDIHTWVALSGDRVVGFITVGPSRDEDARRGDREIFSIYLDPGTWGHGVARDLMRTVIADVGDKTTVTLWVLADNERARHFYRRHGFQADGIDRYDDIGGASLLEVRYRRN</sequence>
<evidence type="ECO:0000256" key="1">
    <source>
        <dbReference type="ARBA" id="ARBA00022679"/>
    </source>
</evidence>
<gene>
    <name evidence="4" type="ORF">CXY01_21000</name>
</gene>
<dbReference type="AlphaFoldDB" id="A0A510V8I4"/>
<feature type="domain" description="N-acetyltransferase" evidence="3">
    <location>
        <begin position="8"/>
        <end position="174"/>
    </location>
</feature>
<proteinExistence type="predicted"/>
<accession>A0A510V8I4</accession>
<evidence type="ECO:0000256" key="2">
    <source>
        <dbReference type="ARBA" id="ARBA00023315"/>
    </source>
</evidence>
<dbReference type="Proteomes" id="UP000321118">
    <property type="component" value="Unassembled WGS sequence"/>
</dbReference>
<dbReference type="InterPro" id="IPR016181">
    <property type="entry name" value="Acyl_CoA_acyltransferase"/>
</dbReference>
<dbReference type="Gene3D" id="3.40.630.30">
    <property type="match status" value="1"/>
</dbReference>
<dbReference type="PROSITE" id="PS51186">
    <property type="entry name" value="GNAT"/>
    <property type="match status" value="1"/>
</dbReference>
<dbReference type="OrthoDB" id="5243635at2"/>
<dbReference type="SUPFAM" id="SSF55729">
    <property type="entry name" value="Acyl-CoA N-acyltransferases (Nat)"/>
    <property type="match status" value="1"/>
</dbReference>
<evidence type="ECO:0000313" key="4">
    <source>
        <dbReference type="EMBL" id="GEK21580.1"/>
    </source>
</evidence>
<evidence type="ECO:0000313" key="5">
    <source>
        <dbReference type="Proteomes" id="UP000321118"/>
    </source>
</evidence>
<dbReference type="EMBL" id="BJUB01000006">
    <property type="protein sequence ID" value="GEK21580.1"/>
    <property type="molecule type" value="Genomic_DNA"/>
</dbReference>
<comment type="caution">
    <text evidence="4">The sequence shown here is derived from an EMBL/GenBank/DDBJ whole genome shotgun (WGS) entry which is preliminary data.</text>
</comment>
<name>A0A510V8I4_9CELL</name>
<dbReference type="CDD" id="cd04301">
    <property type="entry name" value="NAT_SF"/>
    <property type="match status" value="1"/>
</dbReference>
<dbReference type="RefSeq" id="WP_146927383.1">
    <property type="nucleotide sequence ID" value="NZ_BJUB01000006.1"/>
</dbReference>
<dbReference type="InterPro" id="IPR050832">
    <property type="entry name" value="Bact_Acetyltransf"/>
</dbReference>